<dbReference type="EMBL" id="CP159373">
    <property type="protein sequence ID" value="XCN71866.1"/>
    <property type="molecule type" value="Genomic_DNA"/>
</dbReference>
<evidence type="ECO:0000256" key="5">
    <source>
        <dbReference type="ARBA" id="ARBA00022723"/>
    </source>
</evidence>
<dbReference type="PANTHER" id="PTHR30456">
    <property type="entry name" value="PYRIDOXINE 5'-PHOSPHATE SYNTHASE"/>
    <property type="match status" value="1"/>
</dbReference>
<reference evidence="12" key="2">
    <citation type="submission" date="2024-06" db="EMBL/GenBank/DDBJ databases">
        <authorList>
            <person name="Plum-Jensen L.E."/>
            <person name="Schramm A."/>
            <person name="Marshall I.P.G."/>
        </authorList>
    </citation>
    <scope>NUCLEOTIDE SEQUENCE</scope>
    <source>
        <strain evidence="12">Rat1</strain>
    </source>
</reference>
<dbReference type="SUPFAM" id="SSF63892">
    <property type="entry name" value="Pyridoxine 5'-phosphate synthase"/>
    <property type="match status" value="1"/>
</dbReference>
<keyword evidence="7 10" id="KW-0378">Hydrolase</keyword>
<dbReference type="HAMAP" id="MF_00009">
    <property type="entry name" value="Endoribonucl_YbeY"/>
    <property type="match status" value="1"/>
</dbReference>
<feature type="binding site" evidence="11">
    <location>
        <begin position="181"/>
        <end position="182"/>
    </location>
    <ligand>
        <name>1-deoxy-D-xylulose 5-phosphate</name>
        <dbReference type="ChEBI" id="CHEBI:57792"/>
    </ligand>
</feature>
<dbReference type="EC" id="3.1.-.-" evidence="10"/>
<dbReference type="InterPro" id="IPR023091">
    <property type="entry name" value="MetalPrtase_cat_dom_sf_prd"/>
</dbReference>
<comment type="catalytic activity">
    <reaction evidence="11">
        <text>3-amino-2-oxopropyl phosphate + 1-deoxy-D-xylulose 5-phosphate = pyridoxine 5'-phosphate + phosphate + 2 H2O + H(+)</text>
        <dbReference type="Rhea" id="RHEA:15265"/>
        <dbReference type="ChEBI" id="CHEBI:15377"/>
        <dbReference type="ChEBI" id="CHEBI:15378"/>
        <dbReference type="ChEBI" id="CHEBI:43474"/>
        <dbReference type="ChEBI" id="CHEBI:57279"/>
        <dbReference type="ChEBI" id="CHEBI:57792"/>
        <dbReference type="ChEBI" id="CHEBI:58589"/>
        <dbReference type="EC" id="2.6.99.2"/>
    </reaction>
</comment>
<dbReference type="NCBIfam" id="TIGR00043">
    <property type="entry name" value="rRNA maturation RNase YbeY"/>
    <property type="match status" value="1"/>
</dbReference>
<accession>A0AAU8LQS5</accession>
<keyword evidence="2 10" id="KW-0963">Cytoplasm</keyword>
<feature type="binding site" evidence="11">
    <location>
        <position position="217"/>
    </location>
    <ligand>
        <name>1-deoxy-D-xylulose 5-phosphate</name>
        <dbReference type="ChEBI" id="CHEBI:57792"/>
    </ligand>
</feature>
<dbReference type="SUPFAM" id="SSF55486">
    <property type="entry name" value="Metalloproteases ('zincins'), catalytic domain"/>
    <property type="match status" value="1"/>
</dbReference>
<gene>
    <name evidence="10" type="primary">ybeY</name>
    <name evidence="11" type="synonym">pdxJ</name>
    <name evidence="12" type="ORF">Q3M24_16370</name>
</gene>
<evidence type="ECO:0000256" key="10">
    <source>
        <dbReference type="HAMAP-Rule" id="MF_00009"/>
    </source>
</evidence>
<reference evidence="12" key="1">
    <citation type="journal article" date="2024" name="Syst. Appl. Microbiol.">
        <title>First single-strain enrichments of Electrothrix cable bacteria, description of E. aestuarii sp. nov. and E. rattekaaiensis sp. nov., and proposal of a cable bacteria taxonomy following the rules of the SeqCode.</title>
        <authorList>
            <person name="Plum-Jensen L.E."/>
            <person name="Schramm A."/>
            <person name="Marshall I.P.G."/>
        </authorList>
    </citation>
    <scope>NUCLEOTIDE SEQUENCE</scope>
    <source>
        <strain evidence="12">Rat1</strain>
    </source>
</reference>
<feature type="binding site" evidence="10">
    <location>
        <position position="129"/>
    </location>
    <ligand>
        <name>Zn(2+)</name>
        <dbReference type="ChEBI" id="CHEBI:29105"/>
        <note>catalytic</note>
    </ligand>
</feature>
<comment type="subunit">
    <text evidence="11">Homooctamer; tetramer of dimers.</text>
</comment>
<dbReference type="NCBIfam" id="NF003625">
    <property type="entry name" value="PRK05265.1-3"/>
    <property type="match status" value="1"/>
</dbReference>
<dbReference type="GO" id="GO:0008270">
    <property type="term" value="F:zinc ion binding"/>
    <property type="evidence" value="ECO:0007669"/>
    <property type="project" value="UniProtKB-UniRule"/>
</dbReference>
<dbReference type="AlphaFoldDB" id="A0AAU8LQS5"/>
<keyword evidence="10" id="KW-0698">rRNA processing</keyword>
<feature type="binding site" evidence="11">
    <location>
        <begin position="385"/>
        <end position="386"/>
    </location>
    <ligand>
        <name>3-amino-2-oxopropyl phosphate</name>
        <dbReference type="ChEBI" id="CHEBI:57279"/>
    </ligand>
</feature>
<feature type="active site" description="Proton acceptor" evidence="11">
    <location>
        <position position="215"/>
    </location>
</feature>
<keyword evidence="8 10" id="KW-0862">Zinc</keyword>
<dbReference type="Gene3D" id="3.40.390.30">
    <property type="entry name" value="Metalloproteases ('zincins'), catalytic domain"/>
    <property type="match status" value="1"/>
</dbReference>
<comment type="cofactor">
    <cofactor evidence="10">
        <name>Zn(2+)</name>
        <dbReference type="ChEBI" id="CHEBI:29105"/>
    </cofactor>
    <text evidence="10">Binds 1 zinc ion.</text>
</comment>
<keyword evidence="6 10" id="KW-0255">Endonuclease</keyword>
<dbReference type="InterPro" id="IPR020549">
    <property type="entry name" value="YbeY_CS"/>
</dbReference>
<keyword evidence="4 10" id="KW-0540">Nuclease</keyword>
<evidence type="ECO:0000256" key="7">
    <source>
        <dbReference type="ARBA" id="ARBA00022801"/>
    </source>
</evidence>
<dbReference type="InterPro" id="IPR002036">
    <property type="entry name" value="YbeY"/>
</dbReference>
<comment type="function">
    <text evidence="10">Single strand-specific metallo-endoribonuclease involved in late-stage 70S ribosome quality control and in maturation of the 3' terminus of the 16S rRNA.</text>
</comment>
<evidence type="ECO:0000256" key="4">
    <source>
        <dbReference type="ARBA" id="ARBA00022722"/>
    </source>
</evidence>
<evidence type="ECO:0000256" key="1">
    <source>
        <dbReference type="ARBA" id="ARBA00010875"/>
    </source>
</evidence>
<dbReference type="KEGG" id="eaj:Q3M24_16370"/>
<comment type="similarity">
    <text evidence="11">Belongs to the PNP synthase family.</text>
</comment>
<comment type="subcellular location">
    <subcellularLocation>
        <location evidence="10">Cytoplasm</location>
    </subcellularLocation>
</comment>
<name>A0AAU8LQS5_9BACT</name>
<feature type="active site" description="Proton acceptor" evidence="11">
    <location>
        <position position="242"/>
    </location>
</feature>
<dbReference type="NCBIfam" id="NF003627">
    <property type="entry name" value="PRK05265.1-5"/>
    <property type="match status" value="1"/>
</dbReference>
<dbReference type="Gene3D" id="3.20.20.70">
    <property type="entry name" value="Aldolase class I"/>
    <property type="match status" value="1"/>
</dbReference>
<dbReference type="PANTHER" id="PTHR30456:SF0">
    <property type="entry name" value="PYRIDOXINE 5'-PHOSPHATE SYNTHASE"/>
    <property type="match status" value="1"/>
</dbReference>
<evidence type="ECO:0000256" key="8">
    <source>
        <dbReference type="ARBA" id="ARBA00022833"/>
    </source>
</evidence>
<proteinExistence type="inferred from homology"/>
<dbReference type="GO" id="GO:0004521">
    <property type="term" value="F:RNA endonuclease activity"/>
    <property type="evidence" value="ECO:0007669"/>
    <property type="project" value="UniProtKB-UniRule"/>
</dbReference>
<keyword evidence="9 11" id="KW-0664">Pyridoxine biosynthesis</keyword>
<feature type="binding site" evidence="11">
    <location>
        <position position="364"/>
    </location>
    <ligand>
        <name>3-amino-2-oxopropyl phosphate</name>
        <dbReference type="ChEBI" id="CHEBI:57279"/>
    </ligand>
</feature>
<keyword evidence="5 10" id="KW-0479">Metal-binding</keyword>
<evidence type="ECO:0000256" key="11">
    <source>
        <dbReference type="HAMAP-Rule" id="MF_00279"/>
    </source>
</evidence>
<feature type="binding site" evidence="11">
    <location>
        <position position="190"/>
    </location>
    <ligand>
        <name>3-amino-2-oxopropyl phosphate</name>
        <dbReference type="ChEBI" id="CHEBI:57279"/>
    </ligand>
</feature>
<dbReference type="InterPro" id="IPR004569">
    <property type="entry name" value="PyrdxlP_synth_PdxJ"/>
</dbReference>
<organism evidence="12">
    <name type="scientific">Candidatus Electrothrix aestuarii</name>
    <dbReference type="NCBI Taxonomy" id="3062594"/>
    <lineage>
        <taxon>Bacteria</taxon>
        <taxon>Pseudomonadati</taxon>
        <taxon>Thermodesulfobacteriota</taxon>
        <taxon>Desulfobulbia</taxon>
        <taxon>Desulfobulbales</taxon>
        <taxon>Desulfobulbaceae</taxon>
        <taxon>Candidatus Electrothrix</taxon>
    </lineage>
</organism>
<keyword evidence="10" id="KW-0690">Ribosome biogenesis</keyword>
<evidence type="ECO:0000256" key="2">
    <source>
        <dbReference type="ARBA" id="ARBA00022490"/>
    </source>
</evidence>
<dbReference type="GO" id="GO:0005829">
    <property type="term" value="C:cytosol"/>
    <property type="evidence" value="ECO:0007669"/>
    <property type="project" value="TreeGrafter"/>
</dbReference>
<dbReference type="GO" id="GO:0033856">
    <property type="term" value="F:pyridoxine 5'-phosphate synthase activity"/>
    <property type="evidence" value="ECO:0007669"/>
    <property type="project" value="UniProtKB-UniRule"/>
</dbReference>
<dbReference type="NCBIfam" id="TIGR00559">
    <property type="entry name" value="pdxJ"/>
    <property type="match status" value="1"/>
</dbReference>
<feature type="binding site" evidence="11">
    <location>
        <position position="222"/>
    </location>
    <ligand>
        <name>1-deoxy-D-xylulose 5-phosphate</name>
        <dbReference type="ChEBI" id="CHEBI:57792"/>
    </ligand>
</feature>
<dbReference type="Pfam" id="PF02130">
    <property type="entry name" value="YbeY"/>
    <property type="match status" value="1"/>
</dbReference>
<dbReference type="GO" id="GO:0008615">
    <property type="term" value="P:pyridoxine biosynthetic process"/>
    <property type="evidence" value="ECO:0007669"/>
    <property type="project" value="UniProtKB-UniRule"/>
</dbReference>
<dbReference type="GO" id="GO:0006364">
    <property type="term" value="P:rRNA processing"/>
    <property type="evidence" value="ECO:0007669"/>
    <property type="project" value="UniProtKB-UniRule"/>
</dbReference>
<dbReference type="GO" id="GO:0004222">
    <property type="term" value="F:metalloendopeptidase activity"/>
    <property type="evidence" value="ECO:0007669"/>
    <property type="project" value="InterPro"/>
</dbReference>
<evidence type="ECO:0000256" key="6">
    <source>
        <dbReference type="ARBA" id="ARBA00022759"/>
    </source>
</evidence>
<feature type="binding site" evidence="11">
    <location>
        <position position="272"/>
    </location>
    <ligand>
        <name>1-deoxy-D-xylulose 5-phosphate</name>
        <dbReference type="ChEBI" id="CHEBI:57792"/>
    </ligand>
</feature>
<protein>
    <recommendedName>
        <fullName evidence="10 11">Multifunctional fusion protein</fullName>
    </recommendedName>
    <domain>
        <recommendedName>
            <fullName evidence="11">Pyridoxine 5'-phosphate synthase</fullName>
            <shortName evidence="11">PNP synthase</shortName>
            <ecNumber evidence="11">2.6.99.2</ecNumber>
        </recommendedName>
    </domain>
    <domain>
        <recommendedName>
            <fullName evidence="10">Endoribonuclease YbeY</fullName>
            <ecNumber evidence="10">3.1.-.-</ecNumber>
        </recommendedName>
    </domain>
</protein>
<dbReference type="HAMAP" id="MF_00279">
    <property type="entry name" value="PdxJ"/>
    <property type="match status" value="1"/>
</dbReference>
<dbReference type="InterPro" id="IPR036130">
    <property type="entry name" value="Pyridoxine-5'_phos_synth"/>
</dbReference>
<feature type="binding site" evidence="11">
    <location>
        <position position="179"/>
    </location>
    <ligand>
        <name>3-amino-2-oxopropyl phosphate</name>
        <dbReference type="ChEBI" id="CHEBI:57279"/>
    </ligand>
</feature>
<evidence type="ECO:0000256" key="3">
    <source>
        <dbReference type="ARBA" id="ARBA00022679"/>
    </source>
</evidence>
<comment type="similarity">
    <text evidence="1 10">Belongs to the endoribonuclease YbeY family.</text>
</comment>
<dbReference type="PROSITE" id="PS01306">
    <property type="entry name" value="UPF0054"/>
    <property type="match status" value="1"/>
</dbReference>
<feature type="binding site" evidence="10">
    <location>
        <position position="139"/>
    </location>
    <ligand>
        <name>Zn(2+)</name>
        <dbReference type="ChEBI" id="CHEBI:29105"/>
        <note>catalytic</note>
    </ligand>
</feature>
<keyword evidence="3 11" id="KW-0808">Transferase</keyword>
<sequence length="413" mass="46547">MPINIISTYLKSNQQPEQRLAFQLHEDLLRERILFLLQEIGRADSTVSVVFMDDPAMTAYNQQYRSKPGPTNVLSFPTSESQDAMEGFIPDELASNELGDILISVETALKEALEKKCTLHQRLSELLIHGLLHLIGYDHEISDEQAEIMFSREQELFDSLQEHHTYHIRRKKMPQLAINVDHIATIRQARGGAEPDPVLAAGICELAGAKGIVIHLREDRRHIQDRDVRLIRQTVKTRLNLEMANVKEIVDIALEIKPDMITLVPEKRKELTTEGGLDVMSNEKKLRKTINKMSAAGIPVSLFIDPDAEQIEAAHEVGATYVELHTGRYCDAESEKERDKEFHLIEQAAELAFEKGLRVNAGHGLDYRTTTRIAAIPFIEELSIGHAVIARAAFVGLNQAVREMQDCIDKAGR</sequence>
<dbReference type="Pfam" id="PF03740">
    <property type="entry name" value="PdxJ"/>
    <property type="match status" value="1"/>
</dbReference>
<feature type="binding site" evidence="10">
    <location>
        <position position="133"/>
    </location>
    <ligand>
        <name>Zn(2+)</name>
        <dbReference type="ChEBI" id="CHEBI:29105"/>
        <note>catalytic</note>
    </ligand>
</feature>
<evidence type="ECO:0000256" key="9">
    <source>
        <dbReference type="ARBA" id="ARBA00023096"/>
    </source>
</evidence>
<feature type="site" description="Transition state stabilizer" evidence="11">
    <location>
        <position position="323"/>
    </location>
</feature>
<dbReference type="CDD" id="cd00003">
    <property type="entry name" value="PNPsynthase"/>
    <property type="match status" value="1"/>
</dbReference>
<dbReference type="InterPro" id="IPR013785">
    <property type="entry name" value="Aldolase_TIM"/>
</dbReference>
<feature type="active site" description="Proton donor" evidence="11">
    <location>
        <position position="363"/>
    </location>
</feature>
<comment type="function">
    <text evidence="11">Catalyzes the complicated ring closure reaction between the two acyclic compounds 1-deoxy-D-xylulose-5-phosphate (DXP) and 3-amino-2-oxopropyl phosphate (1-amino-acetone-3-phosphate or AAP) to form pyridoxine 5'-phosphate (PNP) and inorganic phosphate.</text>
</comment>
<evidence type="ECO:0000313" key="12">
    <source>
        <dbReference type="EMBL" id="XCN71866.1"/>
    </source>
</evidence>
<comment type="pathway">
    <text evidence="11">Cofactor biosynthesis; pyridoxine 5'-phosphate biosynthesis; pyridoxine 5'-phosphate from D-erythrose 4-phosphate: step 5/5.</text>
</comment>
<dbReference type="EC" id="2.6.99.2" evidence="11"/>